<dbReference type="InterPro" id="IPR004827">
    <property type="entry name" value="bZIP"/>
</dbReference>
<feature type="compositionally biased region" description="Low complexity" evidence="1">
    <location>
        <begin position="241"/>
        <end position="251"/>
    </location>
</feature>
<evidence type="ECO:0000256" key="1">
    <source>
        <dbReference type="SAM" id="MobiDB-lite"/>
    </source>
</evidence>
<evidence type="ECO:0000259" key="2">
    <source>
        <dbReference type="SMART" id="SM00338"/>
    </source>
</evidence>
<name>A0A4S8MQI1_DENBC</name>
<dbReference type="SMART" id="SM00338">
    <property type="entry name" value="BRLZ"/>
    <property type="match status" value="1"/>
</dbReference>
<feature type="region of interest" description="Disordered" evidence="1">
    <location>
        <begin position="213"/>
        <end position="251"/>
    </location>
</feature>
<protein>
    <recommendedName>
        <fullName evidence="2">BZIP domain-containing protein</fullName>
    </recommendedName>
</protein>
<dbReference type="CDD" id="cd14812">
    <property type="entry name" value="bZIP_u3"/>
    <property type="match status" value="1"/>
</dbReference>
<dbReference type="AlphaFoldDB" id="A0A4S8MQI1"/>
<sequence length="521" mass="55211">MANPPALPMSYIISPDAPLLSPVQEHAMPPEPYYMPIYLPPSPPLSTTTNSPVPDSVLRMRMSPDSVEPCLPTHQLFDLSQVHQLQTPPSPASSSASLDQQCMPISVRQPTAMKRSASPAPPPVKRRATGERVSTKDFVPPDVSGLSKREARLVKNRAAAFLSRQRKREDRVAELEQENARLLALTQSGASPSSLPKDELASEVEQLRMQLAAAREREQELSAELAKTSSQPPVKVESDEPSFSGSSSSSKFQSAHKTAASLGLMVLLCALPSLLSVSGQSNLPTSFSIPSTLPSSSSSLDMGSFVPSDFDWSSSNPLNQKLEFSNPDLKNLAGFSGLDISFDTTSSEDGKIRVRIHPTSSGSSTSSRAASPSASIYSGISGISGVSSSNQNPLDGTTLSPATLDPWGDHSLQTAAFPSSVSADGYHSAFGNSHSPASSDGDPFFGVGASYDEFSMNNAFSSTGSFLNGQGMNGGDLDYASEFGFGSEYSGSESGKRRVKIALKAAPQSGNDCGEWEVRFC</sequence>
<dbReference type="EMBL" id="ML179051">
    <property type="protein sequence ID" value="THV05152.1"/>
    <property type="molecule type" value="Genomic_DNA"/>
</dbReference>
<evidence type="ECO:0000313" key="3">
    <source>
        <dbReference type="EMBL" id="THV05152.1"/>
    </source>
</evidence>
<dbReference type="GO" id="GO:0003700">
    <property type="term" value="F:DNA-binding transcription factor activity"/>
    <property type="evidence" value="ECO:0007669"/>
    <property type="project" value="InterPro"/>
</dbReference>
<dbReference type="OrthoDB" id="674948at2759"/>
<proteinExistence type="predicted"/>
<gene>
    <name evidence="3" type="ORF">K435DRAFT_850346</name>
</gene>
<dbReference type="Gene3D" id="1.20.5.170">
    <property type="match status" value="1"/>
</dbReference>
<evidence type="ECO:0000313" key="4">
    <source>
        <dbReference type="Proteomes" id="UP000297245"/>
    </source>
</evidence>
<accession>A0A4S8MQI1</accession>
<feature type="region of interest" description="Disordered" evidence="1">
    <location>
        <begin position="109"/>
        <end position="145"/>
    </location>
</feature>
<feature type="domain" description="BZIP" evidence="2">
    <location>
        <begin position="144"/>
        <end position="213"/>
    </location>
</feature>
<reference evidence="3 4" key="1">
    <citation type="journal article" date="2019" name="Nat. Ecol. Evol.">
        <title>Megaphylogeny resolves global patterns of mushroom evolution.</title>
        <authorList>
            <person name="Varga T."/>
            <person name="Krizsan K."/>
            <person name="Foldi C."/>
            <person name="Dima B."/>
            <person name="Sanchez-Garcia M."/>
            <person name="Sanchez-Ramirez S."/>
            <person name="Szollosi G.J."/>
            <person name="Szarkandi J.G."/>
            <person name="Papp V."/>
            <person name="Albert L."/>
            <person name="Andreopoulos W."/>
            <person name="Angelini C."/>
            <person name="Antonin V."/>
            <person name="Barry K.W."/>
            <person name="Bougher N.L."/>
            <person name="Buchanan P."/>
            <person name="Buyck B."/>
            <person name="Bense V."/>
            <person name="Catcheside P."/>
            <person name="Chovatia M."/>
            <person name="Cooper J."/>
            <person name="Damon W."/>
            <person name="Desjardin D."/>
            <person name="Finy P."/>
            <person name="Geml J."/>
            <person name="Haridas S."/>
            <person name="Hughes K."/>
            <person name="Justo A."/>
            <person name="Karasinski D."/>
            <person name="Kautmanova I."/>
            <person name="Kiss B."/>
            <person name="Kocsube S."/>
            <person name="Kotiranta H."/>
            <person name="LaButti K.M."/>
            <person name="Lechner B.E."/>
            <person name="Liimatainen K."/>
            <person name="Lipzen A."/>
            <person name="Lukacs Z."/>
            <person name="Mihaltcheva S."/>
            <person name="Morgado L.N."/>
            <person name="Niskanen T."/>
            <person name="Noordeloos M.E."/>
            <person name="Ohm R.A."/>
            <person name="Ortiz-Santana B."/>
            <person name="Ovrebo C."/>
            <person name="Racz N."/>
            <person name="Riley R."/>
            <person name="Savchenko A."/>
            <person name="Shiryaev A."/>
            <person name="Soop K."/>
            <person name="Spirin V."/>
            <person name="Szebenyi C."/>
            <person name="Tomsovsky M."/>
            <person name="Tulloss R.E."/>
            <person name="Uehling J."/>
            <person name="Grigoriev I.V."/>
            <person name="Vagvolgyi C."/>
            <person name="Papp T."/>
            <person name="Martin F.M."/>
            <person name="Miettinen O."/>
            <person name="Hibbett D.S."/>
            <person name="Nagy L.G."/>
        </authorList>
    </citation>
    <scope>NUCLEOTIDE SEQUENCE [LARGE SCALE GENOMIC DNA]</scope>
    <source>
        <strain evidence="3 4">CBS 962.96</strain>
    </source>
</reference>
<keyword evidence="4" id="KW-1185">Reference proteome</keyword>
<organism evidence="3 4">
    <name type="scientific">Dendrothele bispora (strain CBS 962.96)</name>
    <dbReference type="NCBI Taxonomy" id="1314807"/>
    <lineage>
        <taxon>Eukaryota</taxon>
        <taxon>Fungi</taxon>
        <taxon>Dikarya</taxon>
        <taxon>Basidiomycota</taxon>
        <taxon>Agaricomycotina</taxon>
        <taxon>Agaricomycetes</taxon>
        <taxon>Agaricomycetidae</taxon>
        <taxon>Agaricales</taxon>
        <taxon>Agaricales incertae sedis</taxon>
        <taxon>Dendrothele</taxon>
    </lineage>
</organism>
<dbReference type="Proteomes" id="UP000297245">
    <property type="component" value="Unassembled WGS sequence"/>
</dbReference>